<evidence type="ECO:0000313" key="1">
    <source>
        <dbReference type="EMBL" id="CAG5076017.1"/>
    </source>
</evidence>
<dbReference type="Gene3D" id="3.40.630.30">
    <property type="match status" value="3"/>
</dbReference>
<dbReference type="SUPFAM" id="SSF55729">
    <property type="entry name" value="Acyl-CoA N-acyltransferases (Nat)"/>
    <property type="match status" value="1"/>
</dbReference>
<reference evidence="1" key="1">
    <citation type="submission" date="2021-04" db="EMBL/GenBank/DDBJ databases">
        <authorList>
            <person name="Chebbi M.A.C M."/>
        </authorList>
    </citation>
    <scope>NUCLEOTIDE SEQUENCE</scope>
</reference>
<dbReference type="CDD" id="cd04301">
    <property type="entry name" value="NAT_SF"/>
    <property type="match status" value="1"/>
</dbReference>
<dbReference type="GO" id="GO:0008080">
    <property type="term" value="F:N-acetyltransferase activity"/>
    <property type="evidence" value="ECO:0007669"/>
    <property type="project" value="TreeGrafter"/>
</dbReference>
<feature type="non-terminal residue" evidence="1">
    <location>
        <position position="693"/>
    </location>
</feature>
<organism evidence="1 2">
    <name type="scientific">Cotesia congregata</name>
    <name type="common">Parasitoid wasp</name>
    <name type="synonym">Apanteles congregatus</name>
    <dbReference type="NCBI Taxonomy" id="51543"/>
    <lineage>
        <taxon>Eukaryota</taxon>
        <taxon>Metazoa</taxon>
        <taxon>Ecdysozoa</taxon>
        <taxon>Arthropoda</taxon>
        <taxon>Hexapoda</taxon>
        <taxon>Insecta</taxon>
        <taxon>Pterygota</taxon>
        <taxon>Neoptera</taxon>
        <taxon>Endopterygota</taxon>
        <taxon>Hymenoptera</taxon>
        <taxon>Apocrita</taxon>
        <taxon>Ichneumonoidea</taxon>
        <taxon>Braconidae</taxon>
        <taxon>Microgastrinae</taxon>
        <taxon>Cotesia</taxon>
    </lineage>
</organism>
<proteinExistence type="predicted"/>
<gene>
    <name evidence="1" type="ORF">HICCMSTLAB_LOCUS1998</name>
</gene>
<accession>A0A8J2EDA0</accession>
<feature type="non-terminal residue" evidence="1">
    <location>
        <position position="1"/>
    </location>
</feature>
<name>A0A8J2EDA0_COTCN</name>
<comment type="caution">
    <text evidence="1">The sequence shown here is derived from an EMBL/GenBank/DDBJ whole genome shotgun (WGS) entry which is preliminary data.</text>
</comment>
<dbReference type="EMBL" id="CAJNRD030001116">
    <property type="protein sequence ID" value="CAG5076017.1"/>
    <property type="molecule type" value="Genomic_DNA"/>
</dbReference>
<dbReference type="InterPro" id="IPR016181">
    <property type="entry name" value="Acyl_CoA_acyltransferase"/>
</dbReference>
<dbReference type="PANTHER" id="PTHR20905:SF28">
    <property type="entry name" value="GH28833P-RELATED"/>
    <property type="match status" value="1"/>
</dbReference>
<dbReference type="OrthoDB" id="8191594at2759"/>
<keyword evidence="2" id="KW-1185">Reference proteome</keyword>
<sequence length="693" mass="77150">AYVSITSSNQRSVTPRPSEKIILHSSVSKTTIMSNRKRTLSYRPWGSTEDGAIEFESLTSTTLEGALNVIRESFFPEESVCLGCDIQSEPGASEELEQLCMYTAKDGVSVVAIDVKTMEVVGVAFNKLHKRLAADQRGFFEEFSENCKHKASKFLVDFMISVDAKVNLFKHYNVDCILEIMFLATKPSFQKRRIGELLVSSSLELGRQLYKGMPVKTEVEIDELPLTNADAVPSLVSAIMTSKYSQKISQKIGFDNLAEVSYDEYTFAGKKARALEVLRKSFFTFENVSTGCDLLSEPGASEELEQLNIMAAYDGVSLVAKNQDDEVVGICINKLNVHSSENQKSYLELFSEQCKYKSSKCLVDFMISMSKRQNFSERYNTNCTMDILSFATRLDYQNIGIGGNLIANAFDLGQCLSQGNDVKVSAHPDGKTITNADAIPAALTTIMTSDYSQKICVKLGFDAFAKESYDNFTFGDKVEAALEVQQKSMCDENVAIGVGLYEEENAPESMECVFREVIKDNCTIVGIDIETDDVVAVSFNKLHTKAQEDEPNFFVEIVESHIKSGPALALIQFIDEVESKVNIFEKYNASAAMEIFYIGTHPNYRGRRIGQEILGASIALAAELKDPINGSKVKPEAIFGVFTSNYSQKLAEYHHFEWLSTVDYSDFEFFGKKMSDRIKSSEHKTSKLGARSI</sequence>
<dbReference type="PANTHER" id="PTHR20905">
    <property type="entry name" value="N-ACETYLTRANSFERASE-RELATED"/>
    <property type="match status" value="1"/>
</dbReference>
<evidence type="ECO:0000313" key="2">
    <source>
        <dbReference type="Proteomes" id="UP000786811"/>
    </source>
</evidence>
<dbReference type="AlphaFoldDB" id="A0A8J2EDA0"/>
<dbReference type="Proteomes" id="UP000786811">
    <property type="component" value="Unassembled WGS sequence"/>
</dbReference>
<protein>
    <submittedName>
        <fullName evidence="1">Uncharacterized protein</fullName>
    </submittedName>
</protein>